<proteinExistence type="predicted"/>
<sequence length="396" mass="44846">MHTFNQLLKKIIRSGIGKSRYWMAYLGLGIAMILIFISIQLYANFNELLHSPKNKNESADFLVLNKNITRESDRNAEKNAFTPSEIADIEKQSFVADFGIMTASQFKVEAQPPVELQFSTALFFESVPDRFLDIKPEDWKWQPGNRLLPIVLPNSMLNMYNFGFALSQGLPQISQDNVKLLPIKVTIYNNYGQEEFVGKIAGFSDRISSILVPQTFMDWANKKYAPAANPDPNRVIIKTKDPGDPLLTRYLEKHKYATDADKLKNSKIRTVVQIIVSVIGAFGVVLLLFALLVFSMFIRLIISSCRKEINLLVTLGTAPSQLKRYLLKQFVPMYFVIAVVCLALISIIQLWAAHRLEYYQLSVSKYPGVGVFIAALAIVALLYVVNSRTIQKYISK</sequence>
<reference evidence="2 3" key="1">
    <citation type="submission" date="2017-10" db="EMBL/GenBank/DDBJ databases">
        <title>Paenichitinophaga pekingensis gen. nov., sp. nov., isolated from activated sludge.</title>
        <authorList>
            <person name="Jin D."/>
            <person name="Kong X."/>
            <person name="Deng Y."/>
            <person name="Bai Z."/>
        </authorList>
    </citation>
    <scope>NUCLEOTIDE SEQUENCE [LARGE SCALE GENOMIC DNA]</scope>
    <source>
        <strain evidence="2 3">13</strain>
    </source>
</reference>
<evidence type="ECO:0000313" key="3">
    <source>
        <dbReference type="Proteomes" id="UP000220133"/>
    </source>
</evidence>
<keyword evidence="3" id="KW-1185">Reference proteome</keyword>
<feature type="transmembrane region" description="Helical" evidence="1">
    <location>
        <begin position="366"/>
        <end position="386"/>
    </location>
</feature>
<evidence type="ECO:0000313" key="2">
    <source>
        <dbReference type="EMBL" id="ATL46674.1"/>
    </source>
</evidence>
<feature type="transmembrane region" description="Helical" evidence="1">
    <location>
        <begin position="21"/>
        <end position="43"/>
    </location>
</feature>
<dbReference type="AlphaFoldDB" id="A0A291QS56"/>
<organism evidence="2 3">
    <name type="scientific">Chitinophaga caeni</name>
    <dbReference type="NCBI Taxonomy" id="2029983"/>
    <lineage>
        <taxon>Bacteria</taxon>
        <taxon>Pseudomonadati</taxon>
        <taxon>Bacteroidota</taxon>
        <taxon>Chitinophagia</taxon>
        <taxon>Chitinophagales</taxon>
        <taxon>Chitinophagaceae</taxon>
        <taxon>Chitinophaga</taxon>
    </lineage>
</organism>
<protein>
    <recommendedName>
        <fullName evidence="4">ABC transporter permease</fullName>
    </recommendedName>
</protein>
<evidence type="ECO:0008006" key="4">
    <source>
        <dbReference type="Google" id="ProtNLM"/>
    </source>
</evidence>
<keyword evidence="1" id="KW-0812">Transmembrane</keyword>
<evidence type="ECO:0000256" key="1">
    <source>
        <dbReference type="SAM" id="Phobius"/>
    </source>
</evidence>
<feature type="transmembrane region" description="Helical" evidence="1">
    <location>
        <begin position="274"/>
        <end position="302"/>
    </location>
</feature>
<dbReference type="Proteomes" id="UP000220133">
    <property type="component" value="Chromosome"/>
</dbReference>
<feature type="transmembrane region" description="Helical" evidence="1">
    <location>
        <begin position="333"/>
        <end position="354"/>
    </location>
</feature>
<accession>A0A291QS56</accession>
<name>A0A291QS56_9BACT</name>
<dbReference type="OrthoDB" id="1011751at2"/>
<gene>
    <name evidence="2" type="ORF">COR50_05465</name>
</gene>
<dbReference type="KEGG" id="cbae:COR50_05465"/>
<keyword evidence="1" id="KW-0472">Membrane</keyword>
<dbReference type="EMBL" id="CP023777">
    <property type="protein sequence ID" value="ATL46674.1"/>
    <property type="molecule type" value="Genomic_DNA"/>
</dbReference>
<dbReference type="RefSeq" id="WP_098193062.1">
    <property type="nucleotide sequence ID" value="NZ_CP023777.1"/>
</dbReference>
<keyword evidence="1" id="KW-1133">Transmembrane helix</keyword>